<comment type="subcellular location">
    <subcellularLocation>
        <location evidence="1">Membrane</location>
        <topology evidence="1">Multi-pass membrane protein</topology>
    </subcellularLocation>
</comment>
<feature type="domain" description="P5A-ATPase transmembrane helical hairpin" evidence="9">
    <location>
        <begin position="19"/>
        <end position="84"/>
    </location>
</feature>
<feature type="transmembrane region" description="Helical" evidence="7">
    <location>
        <begin position="398"/>
        <end position="416"/>
    </location>
</feature>
<evidence type="ECO:0000256" key="1">
    <source>
        <dbReference type="ARBA" id="ARBA00004141"/>
    </source>
</evidence>
<dbReference type="GO" id="GO:0005524">
    <property type="term" value="F:ATP binding"/>
    <property type="evidence" value="ECO:0007669"/>
    <property type="project" value="UniProtKB-KW"/>
</dbReference>
<feature type="transmembrane region" description="Helical" evidence="7">
    <location>
        <begin position="196"/>
        <end position="215"/>
    </location>
</feature>
<dbReference type="GO" id="GO:0019829">
    <property type="term" value="F:ATPase-coupled monoatomic cation transmembrane transporter activity"/>
    <property type="evidence" value="ECO:0007669"/>
    <property type="project" value="TreeGrafter"/>
</dbReference>
<dbReference type="PANTHER" id="PTHR45630">
    <property type="entry name" value="CATION-TRANSPORTING ATPASE-RELATED"/>
    <property type="match status" value="1"/>
</dbReference>
<dbReference type="Pfam" id="PF00122">
    <property type="entry name" value="E1-E2_ATPase"/>
    <property type="match status" value="1"/>
</dbReference>
<dbReference type="Proteomes" id="UP001190700">
    <property type="component" value="Unassembled WGS sequence"/>
</dbReference>
<feature type="domain" description="P-type ATPase A" evidence="8">
    <location>
        <begin position="250"/>
        <end position="383"/>
    </location>
</feature>
<evidence type="ECO:0000256" key="4">
    <source>
        <dbReference type="ARBA" id="ARBA00022840"/>
    </source>
</evidence>
<protein>
    <recommendedName>
        <fullName evidence="12">Cation-transporting ATPase</fullName>
    </recommendedName>
</protein>
<keyword evidence="3" id="KW-0547">Nucleotide-binding</keyword>
<feature type="non-terminal residue" evidence="10">
    <location>
        <position position="479"/>
    </location>
</feature>
<dbReference type="SUPFAM" id="SSF81653">
    <property type="entry name" value="Calcium ATPase, transduction domain A"/>
    <property type="match status" value="1"/>
</dbReference>
<dbReference type="GO" id="GO:0006874">
    <property type="term" value="P:intracellular calcium ion homeostasis"/>
    <property type="evidence" value="ECO:0007669"/>
    <property type="project" value="TreeGrafter"/>
</dbReference>
<keyword evidence="5" id="KW-0460">Magnesium</keyword>
<organism evidence="10 11">
    <name type="scientific">Cymbomonas tetramitiformis</name>
    <dbReference type="NCBI Taxonomy" id="36881"/>
    <lineage>
        <taxon>Eukaryota</taxon>
        <taxon>Viridiplantae</taxon>
        <taxon>Chlorophyta</taxon>
        <taxon>Pyramimonadophyceae</taxon>
        <taxon>Pyramimonadales</taxon>
        <taxon>Pyramimonadaceae</taxon>
        <taxon>Cymbomonas</taxon>
    </lineage>
</organism>
<dbReference type="InterPro" id="IPR008250">
    <property type="entry name" value="ATPase_P-typ_transduc_dom_A_sf"/>
</dbReference>
<evidence type="ECO:0000256" key="6">
    <source>
        <dbReference type="ARBA" id="ARBA00022967"/>
    </source>
</evidence>
<evidence type="ECO:0000256" key="5">
    <source>
        <dbReference type="ARBA" id="ARBA00022842"/>
    </source>
</evidence>
<sequence>MVEVKSKVVKGVSFYDWRKPYLRWDTFPFACAYFGGITISLSYFEEYNSTAIVLGVLVLLHILLLLFSHWSISVRCFVSCARAKDLNVATVCKVTPTAFSGSAELCPLERTSANEVDPATFYFDFRRERFTFDPTTNTFAKLSSRKKEAFGRYLGYNGLQSETLKAAAEAKWGPNKFEIPVPSFQQLYKEQMLEPFFVFQVFCVILWCLDEYWYYSLFTLAMLMLFESTVAKSRQRTLEELRTFTTPMQSVLVLRFGRWERLSGEDLLPGDIVSIGRPALGLASSNQFAVPADMLLLAGSCIVNEAVLTGESTPQWKTAVSSRNSTDVFDAKKDKMHLLFGGTKILQQSQDKTARIKTPDGGCVAIVQRTGFNTSQGKLMRTIMFSTERVTANSVESALFLCVLVVFAVGASGYVLKMGLADATRSRYKLLLNCVMIITSVIPPELPMELSLAVSTSLLALSRVGIYCTEPFRIPVAGK</sequence>
<evidence type="ECO:0000259" key="9">
    <source>
        <dbReference type="Pfam" id="PF23143"/>
    </source>
</evidence>
<name>A0AAE0GT50_9CHLO</name>
<dbReference type="InterPro" id="IPR023298">
    <property type="entry name" value="ATPase_P-typ_TM_dom_sf"/>
</dbReference>
<reference evidence="10 11" key="1">
    <citation type="journal article" date="2015" name="Genome Biol. Evol.">
        <title>Comparative Genomics of a Bacterivorous Green Alga Reveals Evolutionary Causalities and Consequences of Phago-Mixotrophic Mode of Nutrition.</title>
        <authorList>
            <person name="Burns J.A."/>
            <person name="Paasch A."/>
            <person name="Narechania A."/>
            <person name="Kim E."/>
        </authorList>
    </citation>
    <scope>NUCLEOTIDE SEQUENCE [LARGE SCALE GENOMIC DNA]</scope>
    <source>
        <strain evidence="10 11">PLY_AMNH</strain>
    </source>
</reference>
<keyword evidence="11" id="KW-1185">Reference proteome</keyword>
<evidence type="ECO:0000313" key="11">
    <source>
        <dbReference type="Proteomes" id="UP001190700"/>
    </source>
</evidence>
<keyword evidence="7" id="KW-0812">Transmembrane</keyword>
<feature type="transmembrane region" description="Helical" evidence="7">
    <location>
        <begin position="50"/>
        <end position="67"/>
    </location>
</feature>
<dbReference type="InterPro" id="IPR059000">
    <property type="entry name" value="ATPase_P-type_domA"/>
</dbReference>
<keyword evidence="4" id="KW-0067">ATP-binding</keyword>
<gene>
    <name evidence="10" type="ORF">CYMTET_9259</name>
</gene>
<evidence type="ECO:0000313" key="10">
    <source>
        <dbReference type="EMBL" id="KAK3283026.1"/>
    </source>
</evidence>
<dbReference type="Gene3D" id="2.70.150.10">
    <property type="entry name" value="Calcium-transporting ATPase, cytoplasmic transduction domain A"/>
    <property type="match status" value="1"/>
</dbReference>
<evidence type="ECO:0000256" key="2">
    <source>
        <dbReference type="ARBA" id="ARBA00022723"/>
    </source>
</evidence>
<dbReference type="InterPro" id="IPR006544">
    <property type="entry name" value="P-type_TPase_V"/>
</dbReference>
<keyword evidence="7" id="KW-0472">Membrane</keyword>
<dbReference type="AlphaFoldDB" id="A0AAE0GT50"/>
<dbReference type="InterPro" id="IPR057255">
    <property type="entry name" value="2TM_P5A-ATPase"/>
</dbReference>
<dbReference type="GO" id="GO:0015662">
    <property type="term" value="F:P-type ion transporter activity"/>
    <property type="evidence" value="ECO:0007669"/>
    <property type="project" value="TreeGrafter"/>
</dbReference>
<evidence type="ECO:0000256" key="7">
    <source>
        <dbReference type="SAM" id="Phobius"/>
    </source>
</evidence>
<comment type="caution">
    <text evidence="10">The sequence shown here is derived from an EMBL/GenBank/DDBJ whole genome shotgun (WGS) entry which is preliminary data.</text>
</comment>
<evidence type="ECO:0008006" key="12">
    <source>
        <dbReference type="Google" id="ProtNLM"/>
    </source>
</evidence>
<keyword evidence="6" id="KW-1278">Translocase</keyword>
<feature type="transmembrane region" description="Helical" evidence="7">
    <location>
        <begin position="21"/>
        <end position="44"/>
    </location>
</feature>
<dbReference type="FunFam" id="2.70.150.10:FF:000027">
    <property type="entry name" value="Cation-transporting ATPase"/>
    <property type="match status" value="1"/>
</dbReference>
<keyword evidence="7" id="KW-1133">Transmembrane helix</keyword>
<dbReference type="SUPFAM" id="SSF81665">
    <property type="entry name" value="Calcium ATPase, transmembrane domain M"/>
    <property type="match status" value="1"/>
</dbReference>
<evidence type="ECO:0000259" key="8">
    <source>
        <dbReference type="Pfam" id="PF00122"/>
    </source>
</evidence>
<dbReference type="GO" id="GO:0005789">
    <property type="term" value="C:endoplasmic reticulum membrane"/>
    <property type="evidence" value="ECO:0007669"/>
    <property type="project" value="TreeGrafter"/>
</dbReference>
<dbReference type="Pfam" id="PF23143">
    <property type="entry name" value="2TM_P5A-ATPase"/>
    <property type="match status" value="1"/>
</dbReference>
<accession>A0AAE0GT50</accession>
<dbReference type="GO" id="GO:0046872">
    <property type="term" value="F:metal ion binding"/>
    <property type="evidence" value="ECO:0007669"/>
    <property type="project" value="UniProtKB-KW"/>
</dbReference>
<dbReference type="EMBL" id="LGRX02003069">
    <property type="protein sequence ID" value="KAK3283026.1"/>
    <property type="molecule type" value="Genomic_DNA"/>
</dbReference>
<dbReference type="PANTHER" id="PTHR45630:SF7">
    <property type="entry name" value="ENDOPLASMIC RETICULUM TRANSMEMBRANE HELIX TRANSLOCASE"/>
    <property type="match status" value="1"/>
</dbReference>
<evidence type="ECO:0000256" key="3">
    <source>
        <dbReference type="ARBA" id="ARBA00022741"/>
    </source>
</evidence>
<keyword evidence="2" id="KW-0479">Metal-binding</keyword>
<proteinExistence type="predicted"/>